<reference evidence="3" key="1">
    <citation type="journal article" date="2012" name="MBio">
        <title>Comparative genome analysis of Trichophyton rubrum and related dermatophytes reveals candidate genes involved in infection.</title>
        <authorList>
            <person name="Martinez D.A."/>
            <person name="Oliver B.G."/>
            <person name="Graeser Y."/>
            <person name="Goldberg J.M."/>
            <person name="Li W."/>
            <person name="Martinez-Rossi N.M."/>
            <person name="Monod M."/>
            <person name="Shelest E."/>
            <person name="Barton R.C."/>
            <person name="Birch E."/>
            <person name="Brakhage A.A."/>
            <person name="Chen Z."/>
            <person name="Gurr S.J."/>
            <person name="Heiman D."/>
            <person name="Heitman J."/>
            <person name="Kosti I."/>
            <person name="Rossi A."/>
            <person name="Saif S."/>
            <person name="Samalova M."/>
            <person name="Saunders C.W."/>
            <person name="Shea T."/>
            <person name="Summerbell R.C."/>
            <person name="Xu J."/>
            <person name="Young S."/>
            <person name="Zeng Q."/>
            <person name="Birren B.W."/>
            <person name="Cuomo C.A."/>
            <person name="White T.C."/>
        </authorList>
    </citation>
    <scope>NUCLEOTIDE SEQUENCE [LARGE SCALE GENOMIC DNA]</scope>
    <source>
        <strain evidence="3">ATCC MYA-4604 / CBS 118893</strain>
    </source>
</reference>
<dbReference type="InterPro" id="IPR019236">
    <property type="entry name" value="APP1_cat"/>
</dbReference>
<dbReference type="GO" id="GO:0030479">
    <property type="term" value="C:actin cortical patch"/>
    <property type="evidence" value="ECO:0007669"/>
    <property type="project" value="TreeGrafter"/>
</dbReference>
<sequence>MDSSLTRFLTYVEPFRLRRVSISTTPHQHPVRENGGFPQVENKLTLDPTSVLRVASWVTYFTSSFTSKLNTGNQLVDPKKHIVWLFDNTAYQPDHGPVYGPPGWKTHVVACAFEKHGRRDIGRWVAIIADLVGLDGNPGLDDKKAVRNRIAMRIQPFLNAVVPNRFINLEVPVSKDEVHEFKLNSTKKDGIAEDDILIIPALGIHDGSVVESHAKNWGPKPPTMKTVFADQDGWAVISDVDDTIKYTQTPDAIGILKTTFVDDPKPIDGMPETYKRIQERLNPTWFYLSASPYNLYSFLRGFLGSLYPQGTLLLRENSWMDLAGLLRSFTQGTQEYKISQLAKVFGWFPRRKILCIGDSTQSDPEAYAEAYKTHDGWIKAIYIRKVTDVANMEGKNDPERFEKAFEGVPRSVWKVFETADELGQLVDDLQGQQS</sequence>
<feature type="domain" description="Phosphatidate phosphatase APP1 catalytic" evidence="1">
    <location>
        <begin position="234"/>
        <end position="385"/>
    </location>
</feature>
<dbReference type="Pfam" id="PF09949">
    <property type="entry name" value="APP1_cat"/>
    <property type="match status" value="1"/>
</dbReference>
<accession>E5R114</accession>
<dbReference type="GO" id="GO:0008195">
    <property type="term" value="F:phosphatidate phosphatase activity"/>
    <property type="evidence" value="ECO:0007669"/>
    <property type="project" value="InterPro"/>
</dbReference>
<dbReference type="InterPro" id="IPR052935">
    <property type="entry name" value="Mg2+_PAP"/>
</dbReference>
<dbReference type="InParanoid" id="E5R114"/>
<protein>
    <recommendedName>
        <fullName evidence="1">Phosphatidate phosphatase APP1 catalytic domain-containing protein</fullName>
    </recommendedName>
</protein>
<dbReference type="GeneID" id="10031889"/>
<gene>
    <name evidence="2" type="ORF">MGYG_00657</name>
</gene>
<dbReference type="eggNOG" id="ENOG502RYXR">
    <property type="taxonomic scope" value="Eukaryota"/>
</dbReference>
<dbReference type="OMA" id="RDSSWKT"/>
<dbReference type="PANTHER" id="PTHR28208">
    <property type="entry name" value="PHOSPHATIDATE PHOSPHATASE APP1"/>
    <property type="match status" value="1"/>
</dbReference>
<dbReference type="EMBL" id="DS989822">
    <property type="protein sequence ID" value="EFQ97618.1"/>
    <property type="molecule type" value="Genomic_DNA"/>
</dbReference>
<evidence type="ECO:0000313" key="3">
    <source>
        <dbReference type="Proteomes" id="UP000002669"/>
    </source>
</evidence>
<organism evidence="3">
    <name type="scientific">Arthroderma gypseum (strain ATCC MYA-4604 / CBS 118893)</name>
    <name type="common">Microsporum gypseum</name>
    <dbReference type="NCBI Taxonomy" id="535722"/>
    <lineage>
        <taxon>Eukaryota</taxon>
        <taxon>Fungi</taxon>
        <taxon>Dikarya</taxon>
        <taxon>Ascomycota</taxon>
        <taxon>Pezizomycotina</taxon>
        <taxon>Eurotiomycetes</taxon>
        <taxon>Eurotiomycetidae</taxon>
        <taxon>Onygenales</taxon>
        <taxon>Arthrodermataceae</taxon>
        <taxon>Nannizzia</taxon>
    </lineage>
</organism>
<evidence type="ECO:0000259" key="1">
    <source>
        <dbReference type="Pfam" id="PF09949"/>
    </source>
</evidence>
<name>E5R114_ARTGP</name>
<proteinExistence type="predicted"/>
<dbReference type="RefSeq" id="XP_003176570.1">
    <property type="nucleotide sequence ID" value="XM_003176522.1"/>
</dbReference>
<dbReference type="VEuPathDB" id="FungiDB:MGYG_00657"/>
<dbReference type="PANTHER" id="PTHR28208:SF1">
    <property type="entry name" value="FILAMENT ORGANIZATION PROTEIN APP1-LIKE, PUTATIVE (AFU_ORTHOLOGUE AFUA_1G06650)-RELATED"/>
    <property type="match status" value="1"/>
</dbReference>
<dbReference type="OrthoDB" id="414243at2759"/>
<dbReference type="HOGENOM" id="CLU_030283_0_0_1"/>
<dbReference type="AlphaFoldDB" id="E5R114"/>
<evidence type="ECO:0000313" key="2">
    <source>
        <dbReference type="EMBL" id="EFQ97618.1"/>
    </source>
</evidence>
<dbReference type="Proteomes" id="UP000002669">
    <property type="component" value="Unassembled WGS sequence"/>
</dbReference>
<keyword evidence="3" id="KW-1185">Reference proteome</keyword>